<dbReference type="AlphaFoldDB" id="A0A938YJ27"/>
<keyword evidence="3" id="KW-1185">Reference proteome</keyword>
<dbReference type="RefSeq" id="WP_205261724.1">
    <property type="nucleotide sequence ID" value="NZ_JAERWK010000020.1"/>
</dbReference>
<evidence type="ECO:0000313" key="2">
    <source>
        <dbReference type="EMBL" id="MBM9468783.1"/>
    </source>
</evidence>
<dbReference type="Pfam" id="PF09722">
    <property type="entry name" value="Xre_MbcA_ParS_C"/>
    <property type="match status" value="1"/>
</dbReference>
<protein>
    <submittedName>
        <fullName evidence="2">DUF2384 domain-containing protein</fullName>
    </submittedName>
</protein>
<dbReference type="EMBL" id="JAERWK010000020">
    <property type="protein sequence ID" value="MBM9468783.1"/>
    <property type="molecule type" value="Genomic_DNA"/>
</dbReference>
<accession>A0A938YJ27</accession>
<evidence type="ECO:0000259" key="1">
    <source>
        <dbReference type="Pfam" id="PF09722"/>
    </source>
</evidence>
<reference evidence="2" key="1">
    <citation type="submission" date="2021-01" db="EMBL/GenBank/DDBJ databases">
        <title>YIM 132084 draft genome.</title>
        <authorList>
            <person name="An D."/>
        </authorList>
    </citation>
    <scope>NUCLEOTIDE SEQUENCE</scope>
    <source>
        <strain evidence="2">YIM 132084</strain>
    </source>
</reference>
<dbReference type="Proteomes" id="UP000663792">
    <property type="component" value="Unassembled WGS sequence"/>
</dbReference>
<name>A0A938YJ27_9ACTN</name>
<sequence length="67" mass="7010">MKVAPVLIDLEHVLARVRLVWAEPAAATWMTSANAHLGGARPVDVLTLRGPGPVLEALDAETWGGAA</sequence>
<proteinExistence type="predicted"/>
<dbReference type="InterPro" id="IPR024467">
    <property type="entry name" value="Xre/MbcA/ParS-like_toxin-bd"/>
</dbReference>
<feature type="domain" description="Antitoxin Xre/MbcA/ParS-like toxin-binding" evidence="1">
    <location>
        <begin position="22"/>
        <end position="63"/>
    </location>
</feature>
<evidence type="ECO:0000313" key="3">
    <source>
        <dbReference type="Proteomes" id="UP000663792"/>
    </source>
</evidence>
<comment type="caution">
    <text evidence="2">The sequence shown here is derived from an EMBL/GenBank/DDBJ whole genome shotgun (WGS) entry which is preliminary data.</text>
</comment>
<organism evidence="2 3">
    <name type="scientific">Nakamurella leprariae</name>
    <dbReference type="NCBI Taxonomy" id="2803911"/>
    <lineage>
        <taxon>Bacteria</taxon>
        <taxon>Bacillati</taxon>
        <taxon>Actinomycetota</taxon>
        <taxon>Actinomycetes</taxon>
        <taxon>Nakamurellales</taxon>
        <taxon>Nakamurellaceae</taxon>
        <taxon>Nakamurella</taxon>
    </lineage>
</organism>
<gene>
    <name evidence="2" type="ORF">JL106_15980</name>
</gene>